<evidence type="ECO:0000313" key="2">
    <source>
        <dbReference type="EMBL" id="JAE06758.1"/>
    </source>
</evidence>
<protein>
    <submittedName>
        <fullName evidence="2">Uncharacterized protein</fullName>
    </submittedName>
</protein>
<feature type="region of interest" description="Disordered" evidence="1">
    <location>
        <begin position="21"/>
        <end position="41"/>
    </location>
</feature>
<organism evidence="2">
    <name type="scientific">Arundo donax</name>
    <name type="common">Giant reed</name>
    <name type="synonym">Donax arundinaceus</name>
    <dbReference type="NCBI Taxonomy" id="35708"/>
    <lineage>
        <taxon>Eukaryota</taxon>
        <taxon>Viridiplantae</taxon>
        <taxon>Streptophyta</taxon>
        <taxon>Embryophyta</taxon>
        <taxon>Tracheophyta</taxon>
        <taxon>Spermatophyta</taxon>
        <taxon>Magnoliopsida</taxon>
        <taxon>Liliopsida</taxon>
        <taxon>Poales</taxon>
        <taxon>Poaceae</taxon>
        <taxon>PACMAD clade</taxon>
        <taxon>Arundinoideae</taxon>
        <taxon>Arundineae</taxon>
        <taxon>Arundo</taxon>
    </lineage>
</organism>
<reference evidence="2" key="1">
    <citation type="submission" date="2014-09" db="EMBL/GenBank/DDBJ databases">
        <authorList>
            <person name="Magalhaes I.L.F."/>
            <person name="Oliveira U."/>
            <person name="Santos F.R."/>
            <person name="Vidigal T.H.D.A."/>
            <person name="Brescovit A.D."/>
            <person name="Santos A.J."/>
        </authorList>
    </citation>
    <scope>NUCLEOTIDE SEQUENCE</scope>
    <source>
        <tissue evidence="2">Shoot tissue taken approximately 20 cm above the soil surface</tissue>
    </source>
</reference>
<accession>A0A0A9FER7</accession>
<proteinExistence type="predicted"/>
<dbReference type="AlphaFoldDB" id="A0A0A9FER7"/>
<dbReference type="EMBL" id="GBRH01191138">
    <property type="protein sequence ID" value="JAE06758.1"/>
    <property type="molecule type" value="Transcribed_RNA"/>
</dbReference>
<reference evidence="2" key="2">
    <citation type="journal article" date="2015" name="Data Brief">
        <title>Shoot transcriptome of the giant reed, Arundo donax.</title>
        <authorList>
            <person name="Barrero R.A."/>
            <person name="Guerrero F.D."/>
            <person name="Moolhuijzen P."/>
            <person name="Goolsby J.A."/>
            <person name="Tidwell J."/>
            <person name="Bellgard S.E."/>
            <person name="Bellgard M.I."/>
        </authorList>
    </citation>
    <scope>NUCLEOTIDE SEQUENCE</scope>
    <source>
        <tissue evidence="2">Shoot tissue taken approximately 20 cm above the soil surface</tissue>
    </source>
</reference>
<name>A0A0A9FER7_ARUDO</name>
<evidence type="ECO:0000256" key="1">
    <source>
        <dbReference type="SAM" id="MobiDB-lite"/>
    </source>
</evidence>
<sequence>MGGSQLSSRGVNLRVMRRVAGRRGSGARVSRAAGEEGCGGG</sequence>